<dbReference type="Gene3D" id="2.60.200.20">
    <property type="match status" value="1"/>
</dbReference>
<proteinExistence type="inferred from homology"/>
<accession>A0AAY4ATA2</accession>
<dbReference type="GO" id="GO:0016605">
    <property type="term" value="C:PML body"/>
    <property type="evidence" value="ECO:0007669"/>
    <property type="project" value="UniProtKB-SubCell"/>
</dbReference>
<evidence type="ECO:0000256" key="2">
    <source>
        <dbReference type="ARBA" id="ARBA00004574"/>
    </source>
</evidence>
<name>A0AAY4ATA2_9TELE</name>
<dbReference type="InterPro" id="IPR008984">
    <property type="entry name" value="SMAD_FHA_dom_sf"/>
</dbReference>
<dbReference type="InterPro" id="IPR040227">
    <property type="entry name" value="Nibrin-rel"/>
</dbReference>
<dbReference type="Ensembl" id="ENSDCDT00010012622.1">
    <property type="protein sequence ID" value="ENSDCDP00010012038.1"/>
    <property type="gene ID" value="ENSDCDG00010005368.1"/>
</dbReference>
<dbReference type="SMART" id="SM00240">
    <property type="entry name" value="FHA"/>
    <property type="match status" value="1"/>
</dbReference>
<dbReference type="Pfam" id="PF16508">
    <property type="entry name" value="NIBRIN_BRCT_II"/>
    <property type="match status" value="1"/>
</dbReference>
<dbReference type="CDD" id="cd22667">
    <property type="entry name" value="FHA_NBN"/>
    <property type="match status" value="1"/>
</dbReference>
<evidence type="ECO:0000256" key="6">
    <source>
        <dbReference type="ARBA" id="ARBA00022895"/>
    </source>
</evidence>
<dbReference type="GO" id="GO:0030870">
    <property type="term" value="C:Mre11 complex"/>
    <property type="evidence" value="ECO:0007669"/>
    <property type="project" value="InterPro"/>
</dbReference>
<keyword evidence="7" id="KW-0234">DNA repair</keyword>
<keyword evidence="15" id="KW-1185">Reference proteome</keyword>
<dbReference type="SUPFAM" id="SSF49879">
    <property type="entry name" value="SMAD/FHA domain"/>
    <property type="match status" value="1"/>
</dbReference>
<dbReference type="RefSeq" id="XP_028832512.1">
    <property type="nucleotide sequence ID" value="XM_028976679.1"/>
</dbReference>
<keyword evidence="5" id="KW-0227">DNA damage</keyword>
<evidence type="ECO:0000256" key="9">
    <source>
        <dbReference type="ARBA" id="ARBA00023254"/>
    </source>
</evidence>
<dbReference type="InterPro" id="IPR032429">
    <property type="entry name" value="Nibrin_BRCT2"/>
</dbReference>
<dbReference type="InterPro" id="IPR036420">
    <property type="entry name" value="BRCT_dom_sf"/>
</dbReference>
<reference evidence="14" key="3">
    <citation type="submission" date="2025-09" db="UniProtKB">
        <authorList>
            <consortium name="Ensembl"/>
        </authorList>
    </citation>
    <scope>IDENTIFICATION</scope>
</reference>
<sequence>MWKLLPTKSGVGEAFYLLPGKEYVVGRKNCDILLGSDQSISRHHAQISVNQQTLTVKDCSKYGTFVNNVQLQQDCTKMLDPGDVVRFGVFNSKYSVEQERLRVCSSCLDTERKAELSLSVCSLGGLLVSSWDEDCTHLVMPTVKITIKTVCALLSCRPIVSLGFFSEFTKALQQKQTPPKPDSFFPEINEPSLAKEDVDLGTREERRQLFNGKTFIFLNSKQMKRLSQAVSCGGGKTQLLEEGSVPPSLAMSGSCMVKTEANSQISISARKWIDAVSQLLQREGLRWISESEIGLAAIYINTHTYCNPKSHTTPVVEPVMMNSEIPCSTISMNATVDDTVNTIGFPNITAYAVNTEPSQGISRPDVSGVTSVGETPEKQTRCTTIFPAIKASTTKDHMIDLVPPGINITDAKMLSVSLPHRAAASRLQKADHHVQESRSSLSCSAANKTSPQSSLTSFFLPISKKRPHSKGSDQREAKLSKSDAGSEKAEENFAPFTMSSNMGTGSHHSAGDNCDLALIPGICHGIISKKRKEMVKDQPMKPASEPGLDLSLEELESIMTEDMEEPSNKKPCLDKEEQDCSVREEARTEQEERNTSSVNQKSKCAGKSSAIQKQKEQEGSTFSQKQKAESEDVKEEEESFVVDTKLHLLKNDPELPQALLQVHFKNLTVSQTFRMKANPRQPNEYPNSKNFKRFCKTPVPGTQGLPHIIGGSDLVAHNRARSSEIEDWLREAAEEEKLNEQEQTLGDELFRYNPKRSKRR</sequence>
<dbReference type="GO" id="GO:0007095">
    <property type="term" value="P:mitotic G2 DNA damage checkpoint signaling"/>
    <property type="evidence" value="ECO:0007669"/>
    <property type="project" value="InterPro"/>
</dbReference>
<dbReference type="CDD" id="cd17741">
    <property type="entry name" value="BRCT_nibrin"/>
    <property type="match status" value="1"/>
</dbReference>
<evidence type="ECO:0000256" key="3">
    <source>
        <dbReference type="ARBA" id="ARBA00020013"/>
    </source>
</evidence>
<dbReference type="Gene3D" id="3.40.50.10190">
    <property type="entry name" value="BRCT domain"/>
    <property type="match status" value="1"/>
</dbReference>
<comment type="subcellular location">
    <subcellularLocation>
        <location evidence="2">Chromosome</location>
        <location evidence="2">Telomere</location>
    </subcellularLocation>
    <subcellularLocation>
        <location evidence="1">Nucleus</location>
        <location evidence="1">PML body</location>
    </subcellularLocation>
</comment>
<evidence type="ECO:0000259" key="13">
    <source>
        <dbReference type="PROSITE" id="PS50006"/>
    </source>
</evidence>
<keyword evidence="6" id="KW-0779">Telomere</keyword>
<dbReference type="Pfam" id="PF00498">
    <property type="entry name" value="FHA"/>
    <property type="match status" value="1"/>
</dbReference>
<dbReference type="GO" id="GO:0000724">
    <property type="term" value="P:double-strand break repair via homologous recombination"/>
    <property type="evidence" value="ECO:0007669"/>
    <property type="project" value="TreeGrafter"/>
</dbReference>
<dbReference type="SMART" id="SM01348">
    <property type="entry name" value="Nbs1_C"/>
    <property type="match status" value="1"/>
</dbReference>
<keyword evidence="8" id="KW-0539">Nucleus</keyword>
<dbReference type="InterPro" id="IPR043014">
    <property type="entry name" value="Nibrin_BRCT2_sf"/>
</dbReference>
<evidence type="ECO:0000256" key="10">
    <source>
        <dbReference type="ARBA" id="ARBA00023306"/>
    </source>
</evidence>
<dbReference type="FunFam" id="2.60.200.20:FF:000017">
    <property type="entry name" value="Nibrin"/>
    <property type="match status" value="1"/>
</dbReference>
<evidence type="ECO:0000256" key="8">
    <source>
        <dbReference type="ARBA" id="ARBA00023242"/>
    </source>
</evidence>
<keyword evidence="10" id="KW-0131">Cell cycle</keyword>
<dbReference type="PANTHER" id="PTHR12162">
    <property type="entry name" value="NIBRIN-RELATED"/>
    <property type="match status" value="1"/>
</dbReference>
<keyword evidence="9" id="KW-0469">Meiosis</keyword>
<feature type="compositionally biased region" description="Basic and acidic residues" evidence="12">
    <location>
        <begin position="470"/>
        <end position="489"/>
    </location>
</feature>
<evidence type="ECO:0000256" key="4">
    <source>
        <dbReference type="ARBA" id="ARBA00022454"/>
    </source>
</evidence>
<dbReference type="InterPro" id="IPR013908">
    <property type="entry name" value="Nibrin_C"/>
</dbReference>
<dbReference type="Proteomes" id="UP000694580">
    <property type="component" value="Chromosome 4"/>
</dbReference>
<dbReference type="GO" id="GO:0000781">
    <property type="term" value="C:chromosome, telomeric region"/>
    <property type="evidence" value="ECO:0007669"/>
    <property type="project" value="UniProtKB-SubCell"/>
</dbReference>
<dbReference type="GO" id="GO:0003684">
    <property type="term" value="F:damaged DNA binding"/>
    <property type="evidence" value="ECO:0007669"/>
    <property type="project" value="TreeGrafter"/>
</dbReference>
<dbReference type="GeneID" id="114788283"/>
<evidence type="ECO:0000256" key="7">
    <source>
        <dbReference type="ARBA" id="ARBA00023204"/>
    </source>
</evidence>
<feature type="domain" description="FHA" evidence="13">
    <location>
        <begin position="23"/>
        <end position="71"/>
    </location>
</feature>
<evidence type="ECO:0000256" key="11">
    <source>
        <dbReference type="ARBA" id="ARBA00044757"/>
    </source>
</evidence>
<comment type="similarity">
    <text evidence="11">Belongs to the Nibrin family.</text>
</comment>
<evidence type="ECO:0000256" key="5">
    <source>
        <dbReference type="ARBA" id="ARBA00022763"/>
    </source>
</evidence>
<dbReference type="PANTHER" id="PTHR12162:SF0">
    <property type="entry name" value="NIBRIN"/>
    <property type="match status" value="1"/>
</dbReference>
<reference evidence="14 15" key="1">
    <citation type="submission" date="2020-06" db="EMBL/GenBank/DDBJ databases">
        <authorList>
            <consortium name="Wellcome Sanger Institute Data Sharing"/>
        </authorList>
    </citation>
    <scope>NUCLEOTIDE SEQUENCE [LARGE SCALE GENOMIC DNA]</scope>
</reference>
<reference evidence="14" key="2">
    <citation type="submission" date="2025-08" db="UniProtKB">
        <authorList>
            <consortium name="Ensembl"/>
        </authorList>
    </citation>
    <scope>IDENTIFICATION</scope>
</reference>
<dbReference type="SUPFAM" id="SSF52113">
    <property type="entry name" value="BRCT domain"/>
    <property type="match status" value="1"/>
</dbReference>
<evidence type="ECO:0000256" key="1">
    <source>
        <dbReference type="ARBA" id="ARBA00004322"/>
    </source>
</evidence>
<protein>
    <recommendedName>
        <fullName evidence="3">Nibrin</fullName>
    </recommendedName>
</protein>
<dbReference type="Gene3D" id="3.40.50.10980">
    <property type="entry name" value="Nibrin, BRCT2 domain"/>
    <property type="match status" value="1"/>
</dbReference>
<keyword evidence="4" id="KW-0158">Chromosome</keyword>
<evidence type="ECO:0000313" key="14">
    <source>
        <dbReference type="Ensembl" id="ENSDCDP00010012038.1"/>
    </source>
</evidence>
<feature type="region of interest" description="Disordered" evidence="12">
    <location>
        <begin position="736"/>
        <end position="760"/>
    </location>
</feature>
<dbReference type="PROSITE" id="PS50006">
    <property type="entry name" value="FHA_DOMAIN"/>
    <property type="match status" value="1"/>
</dbReference>
<feature type="compositionally biased region" description="Basic and acidic residues" evidence="12">
    <location>
        <begin position="566"/>
        <end position="594"/>
    </location>
</feature>
<dbReference type="FunFam" id="3.40.50.10980:FF:000001">
    <property type="entry name" value="Nibrin"/>
    <property type="match status" value="1"/>
</dbReference>
<feature type="region of interest" description="Disordered" evidence="12">
    <location>
        <begin position="561"/>
        <end position="639"/>
    </location>
</feature>
<feature type="compositionally biased region" description="Polar residues" evidence="12">
    <location>
        <begin position="437"/>
        <end position="457"/>
    </location>
</feature>
<organism evidence="14 15">
    <name type="scientific">Denticeps clupeoides</name>
    <name type="common">denticle herring</name>
    <dbReference type="NCBI Taxonomy" id="299321"/>
    <lineage>
        <taxon>Eukaryota</taxon>
        <taxon>Metazoa</taxon>
        <taxon>Chordata</taxon>
        <taxon>Craniata</taxon>
        <taxon>Vertebrata</taxon>
        <taxon>Euteleostomi</taxon>
        <taxon>Actinopterygii</taxon>
        <taxon>Neopterygii</taxon>
        <taxon>Teleostei</taxon>
        <taxon>Clupei</taxon>
        <taxon>Clupeiformes</taxon>
        <taxon>Denticipitoidei</taxon>
        <taxon>Denticipitidae</taxon>
        <taxon>Denticeps</taxon>
    </lineage>
</organism>
<dbReference type="GeneTree" id="ENSGT00390000000521"/>
<evidence type="ECO:0000313" key="15">
    <source>
        <dbReference type="Proteomes" id="UP000694580"/>
    </source>
</evidence>
<dbReference type="AlphaFoldDB" id="A0AAY4ATA2"/>
<dbReference type="InterPro" id="IPR000253">
    <property type="entry name" value="FHA_dom"/>
</dbReference>
<dbReference type="GO" id="GO:0051321">
    <property type="term" value="P:meiotic cell cycle"/>
    <property type="evidence" value="ECO:0007669"/>
    <property type="project" value="UniProtKB-KW"/>
</dbReference>
<dbReference type="Pfam" id="PF08599">
    <property type="entry name" value="Nbs1_C"/>
    <property type="match status" value="1"/>
</dbReference>
<evidence type="ECO:0000256" key="12">
    <source>
        <dbReference type="SAM" id="MobiDB-lite"/>
    </source>
</evidence>
<gene>
    <name evidence="14" type="primary">NBN</name>
</gene>
<feature type="region of interest" description="Disordered" evidence="12">
    <location>
        <begin position="426"/>
        <end position="489"/>
    </location>
</feature>